<organism evidence="1 2">
    <name type="scientific">Turnera subulata</name>
    <dbReference type="NCBI Taxonomy" id="218843"/>
    <lineage>
        <taxon>Eukaryota</taxon>
        <taxon>Viridiplantae</taxon>
        <taxon>Streptophyta</taxon>
        <taxon>Embryophyta</taxon>
        <taxon>Tracheophyta</taxon>
        <taxon>Spermatophyta</taxon>
        <taxon>Magnoliopsida</taxon>
        <taxon>eudicotyledons</taxon>
        <taxon>Gunneridae</taxon>
        <taxon>Pentapetalae</taxon>
        <taxon>rosids</taxon>
        <taxon>fabids</taxon>
        <taxon>Malpighiales</taxon>
        <taxon>Passifloraceae</taxon>
        <taxon>Turnera</taxon>
    </lineage>
</organism>
<dbReference type="AlphaFoldDB" id="A0A9Q0F6N8"/>
<evidence type="ECO:0000313" key="2">
    <source>
        <dbReference type="Proteomes" id="UP001141552"/>
    </source>
</evidence>
<proteinExistence type="predicted"/>
<protein>
    <submittedName>
        <fullName evidence="1">Uncharacterized protein</fullName>
    </submittedName>
</protein>
<evidence type="ECO:0000313" key="1">
    <source>
        <dbReference type="EMBL" id="KAJ4825919.1"/>
    </source>
</evidence>
<comment type="caution">
    <text evidence="1">The sequence shown here is derived from an EMBL/GenBank/DDBJ whole genome shotgun (WGS) entry which is preliminary data.</text>
</comment>
<dbReference type="PANTHER" id="PTHR37736">
    <property type="entry name" value="GLYCINE-RICH PROTEIN"/>
    <property type="match status" value="1"/>
</dbReference>
<name>A0A9Q0F6N8_9ROSI</name>
<dbReference type="Proteomes" id="UP001141552">
    <property type="component" value="Unassembled WGS sequence"/>
</dbReference>
<dbReference type="PANTHER" id="PTHR37736:SF1">
    <property type="entry name" value="GLYCINE-RICH PROTEIN"/>
    <property type="match status" value="1"/>
</dbReference>
<keyword evidence="2" id="KW-1185">Reference proteome</keyword>
<dbReference type="OrthoDB" id="69150at2759"/>
<gene>
    <name evidence="1" type="ORF">Tsubulata_047928</name>
</gene>
<dbReference type="EMBL" id="JAKUCV010006779">
    <property type="protein sequence ID" value="KAJ4825919.1"/>
    <property type="molecule type" value="Genomic_DNA"/>
</dbReference>
<reference evidence="1" key="1">
    <citation type="submission" date="2022-02" db="EMBL/GenBank/DDBJ databases">
        <authorList>
            <person name="Henning P.M."/>
            <person name="McCubbin A.G."/>
            <person name="Shore J.S."/>
        </authorList>
    </citation>
    <scope>NUCLEOTIDE SEQUENCE</scope>
    <source>
        <strain evidence="1">F60SS</strain>
        <tissue evidence="1">Leaves</tissue>
    </source>
</reference>
<accession>A0A9Q0F6N8</accession>
<reference evidence="1" key="2">
    <citation type="journal article" date="2023" name="Plants (Basel)">
        <title>Annotation of the Turnera subulata (Passifloraceae) Draft Genome Reveals the S-Locus Evolved after the Divergence of Turneroideae from Passifloroideae in a Stepwise Manner.</title>
        <authorList>
            <person name="Henning P.M."/>
            <person name="Roalson E.H."/>
            <person name="Mir W."/>
            <person name="McCubbin A.G."/>
            <person name="Shore J.S."/>
        </authorList>
    </citation>
    <scope>NUCLEOTIDE SEQUENCE</scope>
    <source>
        <strain evidence="1">F60SS</strain>
    </source>
</reference>
<sequence>MLSRAHERGCCLTYDTVTDEATDLLGDRDLDLISMLRGLLVSRPPHSSLSHKNALQKCIEHAKLWFSNSDSPIDPNAGVSCSKRMFLLSFLLSVDNRPKMRIEGGGRRGRRLGPLYAGLKSLLWNLGYEIRKISGEIFLKCGALEWS</sequence>